<dbReference type="InterPro" id="IPR023210">
    <property type="entry name" value="NADP_OxRdtase_dom"/>
</dbReference>
<organism evidence="6 7">
    <name type="scientific">Cladosporium halotolerans</name>
    <dbReference type="NCBI Taxonomy" id="1052096"/>
    <lineage>
        <taxon>Eukaryota</taxon>
        <taxon>Fungi</taxon>
        <taxon>Dikarya</taxon>
        <taxon>Ascomycota</taxon>
        <taxon>Pezizomycotina</taxon>
        <taxon>Dothideomycetes</taxon>
        <taxon>Dothideomycetidae</taxon>
        <taxon>Cladosporiales</taxon>
        <taxon>Cladosporiaceae</taxon>
        <taxon>Cladosporium</taxon>
    </lineage>
</organism>
<dbReference type="Pfam" id="PF00248">
    <property type="entry name" value="Aldo_ket_red"/>
    <property type="match status" value="1"/>
</dbReference>
<reference evidence="6 7" key="1">
    <citation type="journal article" date="2020" name="Microbiol. Resour. Announc.">
        <title>Draft Genome Sequence of a Cladosporium Species Isolated from the Mesophotic Ascidian Didemnum maculosum.</title>
        <authorList>
            <person name="Gioti A."/>
            <person name="Siaperas R."/>
            <person name="Nikolaivits E."/>
            <person name="Le Goff G."/>
            <person name="Ouazzani J."/>
            <person name="Kotoulas G."/>
            <person name="Topakas E."/>
        </authorList>
    </citation>
    <scope>NUCLEOTIDE SEQUENCE [LARGE SCALE GENOMIC DNA]</scope>
    <source>
        <strain evidence="6 7">TM138-S3</strain>
    </source>
</reference>
<name>A0AB34KZ85_9PEZI</name>
<dbReference type="GO" id="GO:0016616">
    <property type="term" value="F:oxidoreductase activity, acting on the CH-OH group of donors, NAD or NADP as acceptor"/>
    <property type="evidence" value="ECO:0007669"/>
    <property type="project" value="UniProtKB-ARBA"/>
</dbReference>
<dbReference type="PRINTS" id="PR00069">
    <property type="entry name" value="ALDKETRDTASE"/>
</dbReference>
<protein>
    <recommendedName>
        <fullName evidence="5">NADP-dependent oxidoreductase domain-containing protein</fullName>
    </recommendedName>
</protein>
<gene>
    <name evidence="6" type="ORF">WHR41_02281</name>
</gene>
<evidence type="ECO:0000313" key="7">
    <source>
        <dbReference type="Proteomes" id="UP000803884"/>
    </source>
</evidence>
<dbReference type="Proteomes" id="UP000803884">
    <property type="component" value="Unassembled WGS sequence"/>
</dbReference>
<dbReference type="GeneID" id="96003725"/>
<evidence type="ECO:0000256" key="4">
    <source>
        <dbReference type="PIRSR" id="PIRSR000097-3"/>
    </source>
</evidence>
<evidence type="ECO:0000256" key="3">
    <source>
        <dbReference type="PIRSR" id="PIRSR000097-2"/>
    </source>
</evidence>
<dbReference type="InterPro" id="IPR018170">
    <property type="entry name" value="Aldo/ket_reductase_CS"/>
</dbReference>
<dbReference type="EMBL" id="JAAQHG020000005">
    <property type="protein sequence ID" value="KAL1589072.1"/>
    <property type="molecule type" value="Genomic_DNA"/>
</dbReference>
<dbReference type="PROSITE" id="PS00063">
    <property type="entry name" value="ALDOKETO_REDUCTASE_3"/>
    <property type="match status" value="1"/>
</dbReference>
<evidence type="ECO:0000256" key="2">
    <source>
        <dbReference type="PIRSR" id="PIRSR000097-1"/>
    </source>
</evidence>
<feature type="site" description="Lowers pKa of active site Tyr" evidence="4">
    <location>
        <position position="104"/>
    </location>
</feature>
<evidence type="ECO:0000313" key="6">
    <source>
        <dbReference type="EMBL" id="KAL1589072.1"/>
    </source>
</evidence>
<dbReference type="RefSeq" id="XP_069232177.1">
    <property type="nucleotide sequence ID" value="XM_069370887.1"/>
</dbReference>
<dbReference type="PIRSF" id="PIRSF000097">
    <property type="entry name" value="AKR"/>
    <property type="match status" value="1"/>
</dbReference>
<keyword evidence="1" id="KW-0560">Oxidoreductase</keyword>
<dbReference type="AlphaFoldDB" id="A0AB34KZ85"/>
<proteinExistence type="predicted"/>
<dbReference type="Gene3D" id="3.20.20.100">
    <property type="entry name" value="NADP-dependent oxidoreductase domain"/>
    <property type="match status" value="1"/>
</dbReference>
<evidence type="ECO:0000259" key="5">
    <source>
        <dbReference type="Pfam" id="PF00248"/>
    </source>
</evidence>
<dbReference type="SUPFAM" id="SSF51430">
    <property type="entry name" value="NAD(P)-linked oxidoreductase"/>
    <property type="match status" value="1"/>
</dbReference>
<sequence length="332" mass="36696">MNPSLANFMLARTPEHIKNPEGDANMSVNTHFKLNTGASIPAVGLGTWQSGPGEVAAAVEHALKSGYTHIDAAYVYGNEKEVGEGLKKAFESGVKREDVFVTSKLWCTFHRDPIKCLNETLERLGLEYIDLWLMHWPVPMNPNGNHPLFPKHEDGSRDLDTEWSYIDTYKKMEEVLKTGKTKAIGVSNFSVPYLEKLLKEPNITVPAANQIENHPYLPQQEIVDFCQSKGIQVQAYSPLGSSGSPLFQEEGVKKVAEKHNVGPGTVLISYQVARGITPLPKSVTATRIAENLKVVPLDSSDIEALNDIHKTKGLTRFVYPAFGVNLGFPDKQ</sequence>
<feature type="domain" description="NADP-dependent oxidoreductase" evidence="5">
    <location>
        <begin position="43"/>
        <end position="308"/>
    </location>
</feature>
<evidence type="ECO:0000256" key="1">
    <source>
        <dbReference type="ARBA" id="ARBA00023002"/>
    </source>
</evidence>
<keyword evidence="7" id="KW-1185">Reference proteome</keyword>
<dbReference type="PANTHER" id="PTHR11732">
    <property type="entry name" value="ALDO/KETO REDUCTASE"/>
    <property type="match status" value="1"/>
</dbReference>
<dbReference type="PROSITE" id="PS00062">
    <property type="entry name" value="ALDOKETO_REDUCTASE_2"/>
    <property type="match status" value="1"/>
</dbReference>
<dbReference type="FunFam" id="3.20.20.100:FF:000002">
    <property type="entry name" value="2,5-diketo-D-gluconic acid reductase A"/>
    <property type="match status" value="1"/>
</dbReference>
<feature type="active site" description="Proton donor" evidence="2">
    <location>
        <position position="76"/>
    </location>
</feature>
<feature type="binding site" evidence="3">
    <location>
        <position position="135"/>
    </location>
    <ligand>
        <name>substrate</name>
    </ligand>
</feature>
<dbReference type="InterPro" id="IPR036812">
    <property type="entry name" value="NAD(P)_OxRdtase_dom_sf"/>
</dbReference>
<accession>A0AB34KZ85</accession>
<comment type="caution">
    <text evidence="6">The sequence shown here is derived from an EMBL/GenBank/DDBJ whole genome shotgun (WGS) entry which is preliminary data.</text>
</comment>
<dbReference type="InterPro" id="IPR020471">
    <property type="entry name" value="AKR"/>
</dbReference>